<dbReference type="Proteomes" id="UP000234254">
    <property type="component" value="Unassembled WGS sequence"/>
</dbReference>
<dbReference type="EMBL" id="MSFM01000003">
    <property type="protein sequence ID" value="PKY06394.1"/>
    <property type="molecule type" value="Genomic_DNA"/>
</dbReference>
<evidence type="ECO:0000313" key="4">
    <source>
        <dbReference type="Proteomes" id="UP000234254"/>
    </source>
</evidence>
<dbReference type="GO" id="GO:0005199">
    <property type="term" value="F:structural constituent of cell wall"/>
    <property type="evidence" value="ECO:0007669"/>
    <property type="project" value="InterPro"/>
</dbReference>
<keyword evidence="2" id="KW-0964">Secreted</keyword>
<feature type="chain" id="PRO_5013985614" description="Hydrophobin" evidence="2">
    <location>
        <begin position="19"/>
        <end position="149"/>
    </location>
</feature>
<name>A0A2I1D938_ASPC2</name>
<dbReference type="AlphaFoldDB" id="A0A2I1D938"/>
<dbReference type="InterPro" id="IPR001338">
    <property type="entry name" value="Class_I_Hydrophobin"/>
</dbReference>
<keyword evidence="2" id="KW-0134">Cell wall</keyword>
<keyword evidence="1 2" id="KW-1015">Disulfide bond</keyword>
<protein>
    <recommendedName>
        <fullName evidence="2">Hydrophobin</fullName>
    </recommendedName>
</protein>
<organism evidence="3 4">
    <name type="scientific">Aspergillus campestris (strain IBT 28561)</name>
    <dbReference type="NCBI Taxonomy" id="1392248"/>
    <lineage>
        <taxon>Eukaryota</taxon>
        <taxon>Fungi</taxon>
        <taxon>Dikarya</taxon>
        <taxon>Ascomycota</taxon>
        <taxon>Pezizomycotina</taxon>
        <taxon>Eurotiomycetes</taxon>
        <taxon>Eurotiomycetidae</taxon>
        <taxon>Eurotiales</taxon>
        <taxon>Aspergillaceae</taxon>
        <taxon>Aspergillus</taxon>
        <taxon>Aspergillus subgen. Circumdati</taxon>
    </lineage>
</organism>
<keyword evidence="4" id="KW-1185">Reference proteome</keyword>
<comment type="similarity">
    <text evidence="2">Belongs to the fungal hydrophobin family.</text>
</comment>
<comment type="caution">
    <text evidence="3">The sequence shown here is derived from an EMBL/GenBank/DDBJ whole genome shotgun (WGS) entry which is preliminary data.</text>
</comment>
<feature type="signal peptide" evidence="2">
    <location>
        <begin position="1"/>
        <end position="18"/>
    </location>
</feature>
<sequence length="149" mass="15222">MQFTLSALGALMAATAVALPQDELAQQRPGNILHPAPDGMTIEQASQKCGDKAQLSCCNDATYTGDDTKVNGGLVSEVLGAGAGSQGIGLFSGCSKLDLKLNILLLLSVQDLLNQECKQNVACCQESGGSADEDAVGLQLPCIGLGSII</sequence>
<evidence type="ECO:0000313" key="3">
    <source>
        <dbReference type="EMBL" id="PKY06394.1"/>
    </source>
</evidence>
<dbReference type="Pfam" id="PF01185">
    <property type="entry name" value="Hydrophobin"/>
    <property type="match status" value="1"/>
</dbReference>
<dbReference type="OrthoDB" id="4225815at2759"/>
<dbReference type="SMART" id="SM00075">
    <property type="entry name" value="HYDRO"/>
    <property type="match status" value="1"/>
</dbReference>
<proteinExistence type="inferred from homology"/>
<comment type="subcellular location">
    <subcellularLocation>
        <location evidence="2">Secreted</location>
        <location evidence="2">Cell wall</location>
    </subcellularLocation>
</comment>
<dbReference type="RefSeq" id="XP_024694988.1">
    <property type="nucleotide sequence ID" value="XM_024838690.1"/>
</dbReference>
<accession>A0A2I1D938</accession>
<gene>
    <name evidence="3" type="ORF">P168DRAFT_302747</name>
</gene>
<dbReference type="GO" id="GO:0009277">
    <property type="term" value="C:fungal-type cell wall"/>
    <property type="evidence" value="ECO:0007669"/>
    <property type="project" value="InterPro"/>
</dbReference>
<evidence type="ECO:0000256" key="2">
    <source>
        <dbReference type="RuleBase" id="RU365009"/>
    </source>
</evidence>
<reference evidence="3" key="1">
    <citation type="submission" date="2016-12" db="EMBL/GenBank/DDBJ databases">
        <title>The genomes of Aspergillus section Nigri reveals drivers in fungal speciation.</title>
        <authorList>
            <consortium name="DOE Joint Genome Institute"/>
            <person name="Vesth T.C."/>
            <person name="Nybo J."/>
            <person name="Theobald S."/>
            <person name="Brandl J."/>
            <person name="Frisvad J.C."/>
            <person name="Nielsen K.F."/>
            <person name="Lyhne E.K."/>
            <person name="Kogle M.E."/>
            <person name="Kuo A."/>
            <person name="Riley R."/>
            <person name="Clum A."/>
            <person name="Nolan M."/>
            <person name="Lipzen A."/>
            <person name="Salamov A."/>
            <person name="Henrissat B."/>
            <person name="Wiebenga A."/>
            <person name="De vries R.P."/>
            <person name="Grigoriev I.V."/>
            <person name="Mortensen U.H."/>
            <person name="Andersen M.R."/>
            <person name="Baker S.E."/>
        </authorList>
    </citation>
    <scope>NUCLEOTIDE SEQUENCE</scope>
    <source>
        <strain evidence="3">IBT 28561</strain>
    </source>
</reference>
<keyword evidence="2" id="KW-0732">Signal</keyword>
<evidence type="ECO:0000256" key="1">
    <source>
        <dbReference type="ARBA" id="ARBA00023157"/>
    </source>
</evidence>
<dbReference type="VEuPathDB" id="FungiDB:P168DRAFT_302747"/>
<dbReference type="GeneID" id="36546214"/>